<dbReference type="Pfam" id="PF13378">
    <property type="entry name" value="MR_MLE_C"/>
    <property type="match status" value="1"/>
</dbReference>
<keyword evidence="4" id="KW-0460">Magnesium</keyword>
<dbReference type="EMBL" id="JMQA01000018">
    <property type="protein sequence ID" value="KFN10434.1"/>
    <property type="molecule type" value="Genomic_DNA"/>
</dbReference>
<keyword evidence="8" id="KW-1185">Reference proteome</keyword>
<dbReference type="GO" id="GO:0009063">
    <property type="term" value="P:amino acid catabolic process"/>
    <property type="evidence" value="ECO:0007669"/>
    <property type="project" value="InterPro"/>
</dbReference>
<dbReference type="SFLD" id="SFLDG00033">
    <property type="entry name" value="mannonate_dehydratase"/>
    <property type="match status" value="1"/>
</dbReference>
<dbReference type="SMART" id="SM00922">
    <property type="entry name" value="MR_MLE"/>
    <property type="match status" value="1"/>
</dbReference>
<dbReference type="SUPFAM" id="SSF51604">
    <property type="entry name" value="Enolase C-terminal domain-like"/>
    <property type="match status" value="1"/>
</dbReference>
<dbReference type="GeneID" id="77011788"/>
<dbReference type="InterPro" id="IPR018110">
    <property type="entry name" value="Mandel_Rmase/mucon_lact_enz_CS"/>
</dbReference>
<dbReference type="PANTHER" id="PTHR48080:SF6">
    <property type="entry name" value="STARVATION-SENSING PROTEIN RSPA"/>
    <property type="match status" value="1"/>
</dbReference>
<dbReference type="STRING" id="44252.DJ90_1044"/>
<feature type="domain" description="Mandelate racemase/muconate lactonizing enzyme C-terminal" evidence="5">
    <location>
        <begin position="132"/>
        <end position="252"/>
    </location>
</feature>
<dbReference type="Proteomes" id="UP000029278">
    <property type="component" value="Unassembled WGS sequence"/>
</dbReference>
<gene>
    <name evidence="6" type="ORF">DJ90_1044</name>
    <name evidence="7" type="ORF">GNQ08_06430</name>
</gene>
<dbReference type="InterPro" id="IPR036849">
    <property type="entry name" value="Enolase-like_C_sf"/>
</dbReference>
<dbReference type="PANTHER" id="PTHR48080">
    <property type="entry name" value="D-GALACTONATE DEHYDRATASE-RELATED"/>
    <property type="match status" value="1"/>
</dbReference>
<dbReference type="InterPro" id="IPR013342">
    <property type="entry name" value="Mandelate_racemase_C"/>
</dbReference>
<sequence>MIPSLITDVECFVVKPDRHNLVVVKVTTDRNITGYGCATFQQRPKAVQVMVEEYLKPILVGKDANHIEDLWHMMMVNGYWRNGPVTNNAISGVDMALWDIKGKLAGMPLYQLFGGKSRDAIPAYTHAVADNIEDLYIEIDGLLEQGYKHIRCQLGFYGGNPTRLHVPENCTEGSYFDQDEYMETTIKMFSLLRQKYGNQFHILHDVHERLFPNQAVQFAKEVERYKPYFIEDLLPPDQNEWLSQIRTQTSTPIATGELFNNPLEWKSLIVNRQIDFLRCHVSQIGGITPALKLGALCEAFGVRIAWHTPSDISPIGAAVNTHLNIHLHSAAIQENIPIKERTRSLFSPIFDARDGYIYPIDLPGIGVDFNEPMVGKYPVEYRMHEWTQARIPDGTIVTP</sequence>
<dbReference type="SUPFAM" id="SSF54826">
    <property type="entry name" value="Enolase N-terminal domain-like"/>
    <property type="match status" value="1"/>
</dbReference>
<dbReference type="Gene3D" id="3.30.390.10">
    <property type="entry name" value="Enolase-like, N-terminal domain"/>
    <property type="match status" value="1"/>
</dbReference>
<comment type="caution">
    <text evidence="6">The sequence shown here is derived from an EMBL/GenBank/DDBJ whole genome shotgun (WGS) entry which is preliminary data.</text>
</comment>
<evidence type="ECO:0000313" key="7">
    <source>
        <dbReference type="EMBL" id="MUG22062.1"/>
    </source>
</evidence>
<dbReference type="PATRIC" id="fig|44252.3.peg.1504"/>
<dbReference type="FunFam" id="3.20.20.120:FF:000011">
    <property type="entry name" value="D-galactonate dehydratase family member VSWAT3_13707"/>
    <property type="match status" value="1"/>
</dbReference>
<evidence type="ECO:0000313" key="8">
    <source>
        <dbReference type="Proteomes" id="UP000029278"/>
    </source>
</evidence>
<dbReference type="SFLD" id="SFLDS00001">
    <property type="entry name" value="Enolase"/>
    <property type="match status" value="1"/>
</dbReference>
<accession>A0A090ZGI6</accession>
<reference evidence="6 8" key="1">
    <citation type="submission" date="2014-04" db="EMBL/GenBank/DDBJ databases">
        <authorList>
            <person name="Bishop-Lilly K.A."/>
            <person name="Broomall S.M."/>
            <person name="Chain P.S."/>
            <person name="Chertkov O."/>
            <person name="Coyne S.R."/>
            <person name="Daligault H.E."/>
            <person name="Davenport K.W."/>
            <person name="Erkkila T."/>
            <person name="Frey K.G."/>
            <person name="Gibbons H.S."/>
            <person name="Gu W."/>
            <person name="Jaissle J."/>
            <person name="Johnson S.L."/>
            <person name="Koroleva G.I."/>
            <person name="Ladner J.T."/>
            <person name="Lo C.-C."/>
            <person name="Minogue T.D."/>
            <person name="Munk C."/>
            <person name="Palacios G.F."/>
            <person name="Redden C.L."/>
            <person name="Rosenzweig C.N."/>
            <person name="Scholz M.B."/>
            <person name="Teshima H."/>
            <person name="Xu Y."/>
        </authorList>
    </citation>
    <scope>NUCLEOTIDE SEQUENCE [LARGE SCALE GENOMIC DNA]</scope>
    <source>
        <strain evidence="6 8">8244</strain>
    </source>
</reference>
<dbReference type="OrthoDB" id="9775391at2"/>
<comment type="similarity">
    <text evidence="2">Belongs to the mandelate racemase/muconate lactonizing enzyme family. GalD subfamily.</text>
</comment>
<dbReference type="InterPro" id="IPR013341">
    <property type="entry name" value="Mandelate_racemase_N_dom"/>
</dbReference>
<evidence type="ECO:0000313" key="6">
    <source>
        <dbReference type="EMBL" id="KFN10434.1"/>
    </source>
</evidence>
<reference evidence="7 9" key="2">
    <citation type="submission" date="2019-11" db="EMBL/GenBank/DDBJ databases">
        <title>Draft genome sequences of five Paenibacillus species of dairy origin.</title>
        <authorList>
            <person name="Olajide A.M."/>
            <person name="Chen S."/>
            <person name="Lapointe G."/>
        </authorList>
    </citation>
    <scope>NUCLEOTIDE SEQUENCE [LARGE SCALE GENOMIC DNA]</scope>
    <source>
        <strain evidence="7 9">3CT49</strain>
    </source>
</reference>
<dbReference type="Gene3D" id="3.20.20.120">
    <property type="entry name" value="Enolase-like C-terminal domain"/>
    <property type="match status" value="1"/>
</dbReference>
<protein>
    <submittedName>
        <fullName evidence="6">Mandelate racemase/muconate lactonizing protein</fullName>
    </submittedName>
    <submittedName>
        <fullName evidence="7">Starvation-sensing protein RspA</fullName>
    </submittedName>
</protein>
<proteinExistence type="inferred from homology"/>
<evidence type="ECO:0000256" key="2">
    <source>
        <dbReference type="ARBA" id="ARBA00010339"/>
    </source>
</evidence>
<dbReference type="GO" id="GO:0000287">
    <property type="term" value="F:magnesium ion binding"/>
    <property type="evidence" value="ECO:0007669"/>
    <property type="project" value="UniProtKB-ARBA"/>
</dbReference>
<comment type="function">
    <text evidence="1">Has no detectable activity with D-mannonate and with a panel of 70 other acid sugars (in vitro), in spite of the conservation of the residues that are expected to be important for catalytic activity and cofactor binding. May have evolved a divergent function.</text>
</comment>
<keyword evidence="3" id="KW-0479">Metal-binding</keyword>
<name>A0A090ZGI6_PAEMA</name>
<organism evidence="6 8">
    <name type="scientific">Paenibacillus macerans</name>
    <name type="common">Bacillus macerans</name>
    <dbReference type="NCBI Taxonomy" id="44252"/>
    <lineage>
        <taxon>Bacteria</taxon>
        <taxon>Bacillati</taxon>
        <taxon>Bacillota</taxon>
        <taxon>Bacilli</taxon>
        <taxon>Bacillales</taxon>
        <taxon>Paenibacillaceae</taxon>
        <taxon>Paenibacillus</taxon>
    </lineage>
</organism>
<dbReference type="InterPro" id="IPR029065">
    <property type="entry name" value="Enolase_C-like"/>
</dbReference>
<evidence type="ECO:0000259" key="5">
    <source>
        <dbReference type="SMART" id="SM00922"/>
    </source>
</evidence>
<dbReference type="EMBL" id="WNZZ01000003">
    <property type="protein sequence ID" value="MUG22062.1"/>
    <property type="molecule type" value="Genomic_DNA"/>
</dbReference>
<evidence type="ECO:0000256" key="3">
    <source>
        <dbReference type="ARBA" id="ARBA00022723"/>
    </source>
</evidence>
<dbReference type="RefSeq" id="WP_036620214.1">
    <property type="nucleotide sequence ID" value="NZ_BOSD01000007.1"/>
</dbReference>
<dbReference type="Pfam" id="PF02746">
    <property type="entry name" value="MR_MLE_N"/>
    <property type="match status" value="1"/>
</dbReference>
<evidence type="ECO:0000256" key="4">
    <source>
        <dbReference type="ARBA" id="ARBA00022842"/>
    </source>
</evidence>
<dbReference type="AlphaFoldDB" id="A0A090ZGI6"/>
<dbReference type="HOGENOM" id="CLU_030273_6_1_9"/>
<dbReference type="InterPro" id="IPR034589">
    <property type="entry name" value="D-mannonate_dehydratase-like"/>
</dbReference>
<dbReference type="Proteomes" id="UP000442469">
    <property type="component" value="Unassembled WGS sequence"/>
</dbReference>
<dbReference type="PROSITE" id="PS00908">
    <property type="entry name" value="MR_MLE_1"/>
    <property type="match status" value="1"/>
</dbReference>
<dbReference type="InterPro" id="IPR029017">
    <property type="entry name" value="Enolase-like_N"/>
</dbReference>
<dbReference type="InterPro" id="IPR034593">
    <property type="entry name" value="DgoD-like"/>
</dbReference>
<evidence type="ECO:0000313" key="9">
    <source>
        <dbReference type="Proteomes" id="UP000442469"/>
    </source>
</evidence>
<evidence type="ECO:0000256" key="1">
    <source>
        <dbReference type="ARBA" id="ARBA00003553"/>
    </source>
</evidence>